<feature type="transmembrane region" description="Helical" evidence="3">
    <location>
        <begin position="397"/>
        <end position="425"/>
    </location>
</feature>
<feature type="transmembrane region" description="Helical" evidence="3">
    <location>
        <begin position="277"/>
        <end position="298"/>
    </location>
</feature>
<name>A0A4V2WPU8_9BACL</name>
<dbReference type="PIRSF" id="PIRSF005690">
    <property type="entry name" value="GerBA"/>
    <property type="match status" value="1"/>
</dbReference>
<dbReference type="EMBL" id="SKFG01000001">
    <property type="protein sequence ID" value="TCZ80802.1"/>
    <property type="molecule type" value="Genomic_DNA"/>
</dbReference>
<dbReference type="PANTHER" id="PTHR22550:SF5">
    <property type="entry name" value="LEUCINE ZIPPER PROTEIN 4"/>
    <property type="match status" value="1"/>
</dbReference>
<accession>A0A4V2WPU8</accession>
<dbReference type="GO" id="GO:0016020">
    <property type="term" value="C:membrane"/>
    <property type="evidence" value="ECO:0007669"/>
    <property type="project" value="InterPro"/>
</dbReference>
<keyword evidence="5" id="KW-1185">Reference proteome</keyword>
<evidence type="ECO:0000256" key="1">
    <source>
        <dbReference type="ARBA" id="ARBA00005278"/>
    </source>
</evidence>
<dbReference type="InterPro" id="IPR004995">
    <property type="entry name" value="Spore_Ger"/>
</dbReference>
<dbReference type="AlphaFoldDB" id="A0A4V2WPU8"/>
<reference evidence="4 5" key="1">
    <citation type="submission" date="2019-03" db="EMBL/GenBank/DDBJ databases">
        <authorList>
            <person name="Kim M.K.M."/>
        </authorList>
    </citation>
    <scope>NUCLEOTIDE SEQUENCE [LARGE SCALE GENOMIC DNA]</scope>
    <source>
        <strain evidence="4 5">18JY21-1</strain>
    </source>
</reference>
<evidence type="ECO:0000313" key="4">
    <source>
        <dbReference type="EMBL" id="TCZ80802.1"/>
    </source>
</evidence>
<protein>
    <submittedName>
        <fullName evidence="4">Spore germination protein</fullName>
    </submittedName>
</protein>
<evidence type="ECO:0000313" key="5">
    <source>
        <dbReference type="Proteomes" id="UP000295418"/>
    </source>
</evidence>
<proteinExistence type="inferred from homology"/>
<dbReference type="InterPro" id="IPR050768">
    <property type="entry name" value="UPF0353/GerABKA_families"/>
</dbReference>
<organism evidence="4 5">
    <name type="scientific">Paenibacillus albiflavus</name>
    <dbReference type="NCBI Taxonomy" id="2545760"/>
    <lineage>
        <taxon>Bacteria</taxon>
        <taxon>Bacillati</taxon>
        <taxon>Bacillota</taxon>
        <taxon>Bacilli</taxon>
        <taxon>Bacillales</taxon>
        <taxon>Paenibacillaceae</taxon>
        <taxon>Paenibacillus</taxon>
    </lineage>
</organism>
<dbReference type="PANTHER" id="PTHR22550">
    <property type="entry name" value="SPORE GERMINATION PROTEIN"/>
    <property type="match status" value="1"/>
</dbReference>
<evidence type="ECO:0000256" key="3">
    <source>
        <dbReference type="SAM" id="Phobius"/>
    </source>
</evidence>
<dbReference type="OrthoDB" id="1726708at2"/>
<comment type="caution">
    <text evidence="4">The sequence shown here is derived from an EMBL/GenBank/DDBJ whole genome shotgun (WGS) entry which is preliminary data.</text>
</comment>
<feature type="transmembrane region" description="Helical" evidence="3">
    <location>
        <begin position="355"/>
        <end position="385"/>
    </location>
</feature>
<evidence type="ECO:0000256" key="2">
    <source>
        <dbReference type="ARBA" id="ARBA00023136"/>
    </source>
</evidence>
<sequence>MRSMDQFSAALREQLQMHFHESADVVVRSISSEIAVCFVSELIDKAHLAEFIVYPLQCLDKTPLGDQLADLLPIGEVQSANSLDEAIPLVARGWVYIATPQGGVAANISNMPKRSLAAPENEATILGPMLGFTEDLGTNAAMLRSSIPDPALCNEQYTIGNVRETTVSLFYMDNRVEQSCAAQLRERIQSIRGNDITGSSELMHMLQDNDGSVFPQLRLTERVDLASNSLLEGKVVLIADGSPLAIIGPNEFIDFFLSPEDRYIGWSLGTFLRALRLVALIISLFATPAYVAALTFHYEIIPSSLLVSLIQSRSRVPFPPLFEALILEFTMQLLREAGARLPTKVGQTMGIVGGIVIGQAAVAAGFTSNILILLVALAALGSFAIPDYTMSSSLRLVHYPMIISAGVWGGIGIAFISLLVTLHLIRQTSLGKAYFNPIKPSKREQDAHHELLLPEPHGLTSKGHNLRKLVKSFKLRSLWMGDIDD</sequence>
<keyword evidence="3" id="KW-0812">Transmembrane</keyword>
<comment type="similarity">
    <text evidence="1">Belongs to the GerABKA family.</text>
</comment>
<dbReference type="Proteomes" id="UP000295418">
    <property type="component" value="Unassembled WGS sequence"/>
</dbReference>
<keyword evidence="3" id="KW-1133">Transmembrane helix</keyword>
<gene>
    <name evidence="4" type="ORF">E0485_00465</name>
</gene>
<dbReference type="GO" id="GO:0009847">
    <property type="term" value="P:spore germination"/>
    <property type="evidence" value="ECO:0007669"/>
    <property type="project" value="InterPro"/>
</dbReference>
<dbReference type="Pfam" id="PF03323">
    <property type="entry name" value="GerA"/>
    <property type="match status" value="1"/>
</dbReference>
<keyword evidence="2 3" id="KW-0472">Membrane</keyword>